<accession>A0ABS5U7M3</accession>
<gene>
    <name evidence="3" type="ORF">KJB30_07695</name>
</gene>
<name>A0ABS5U7M3_9BACT</name>
<keyword evidence="4" id="KW-1185">Reference proteome</keyword>
<dbReference type="Pfam" id="PF03793">
    <property type="entry name" value="PASTA"/>
    <property type="match status" value="1"/>
</dbReference>
<dbReference type="PROSITE" id="PS51178">
    <property type="entry name" value="PASTA"/>
    <property type="match status" value="1"/>
</dbReference>
<proteinExistence type="predicted"/>
<reference evidence="3 4" key="1">
    <citation type="submission" date="2021-05" db="EMBL/GenBank/DDBJ databases">
        <title>The draft genome of Geobacter chapellei DSM 13688.</title>
        <authorList>
            <person name="Xu Z."/>
            <person name="Masuda Y."/>
            <person name="Itoh H."/>
            <person name="Senoo K."/>
        </authorList>
    </citation>
    <scope>NUCLEOTIDE SEQUENCE [LARGE SCALE GENOMIC DNA]</scope>
    <source>
        <strain evidence="3 4">DSM 13688</strain>
    </source>
</reference>
<protein>
    <submittedName>
        <fullName evidence="3">PASTA domain-containing protein</fullName>
    </submittedName>
</protein>
<organism evidence="3 4">
    <name type="scientific">Pelotalea chapellei</name>
    <dbReference type="NCBI Taxonomy" id="44671"/>
    <lineage>
        <taxon>Bacteria</taxon>
        <taxon>Pseudomonadati</taxon>
        <taxon>Thermodesulfobacteriota</taxon>
        <taxon>Desulfuromonadia</taxon>
        <taxon>Geobacterales</taxon>
        <taxon>Geobacteraceae</taxon>
        <taxon>Pelotalea</taxon>
    </lineage>
</organism>
<evidence type="ECO:0000313" key="4">
    <source>
        <dbReference type="Proteomes" id="UP000784128"/>
    </source>
</evidence>
<dbReference type="InterPro" id="IPR005543">
    <property type="entry name" value="PASTA_dom"/>
</dbReference>
<evidence type="ECO:0000256" key="1">
    <source>
        <dbReference type="SAM" id="MobiDB-lite"/>
    </source>
</evidence>
<feature type="domain" description="PASTA" evidence="2">
    <location>
        <begin position="273"/>
        <end position="342"/>
    </location>
</feature>
<dbReference type="EMBL" id="JAHDYS010000006">
    <property type="protein sequence ID" value="MBT1071662.1"/>
    <property type="molecule type" value="Genomic_DNA"/>
</dbReference>
<dbReference type="Proteomes" id="UP000784128">
    <property type="component" value="Unassembled WGS sequence"/>
</dbReference>
<dbReference type="InterPro" id="IPR025567">
    <property type="entry name" value="DUF4332"/>
</dbReference>
<dbReference type="Pfam" id="PF14229">
    <property type="entry name" value="DUF4332"/>
    <property type="match status" value="1"/>
</dbReference>
<sequence length="347" mass="38239">MSRSPILLIDAPEDVVQKLMESNIQSTFDLVKKGANPSRRKQIATAVGLDQQEFYRLTKQADLLRIDGLDANNAKLLVSAGIRGVADLAACKPDKVLQRLTHLDGSGSSSLPSISQFKKWRELAGDLKNVVSPDVNDRPDPGLIDVQEGSSPREEMFADMVEMVTNLGRGIAVAQQEMDEQAIRTQKLINADQRLRNLGLMATWFTIPDATFNLKMNYSVIREQGAEHDAPTGKQKLKIMPLNARTQNYFKLSEGMQSELNIRFASLPPPPHVTQPLIVPSVIGKTLEEAKVLLAAENLRAGTVTTVSGQPVDNHDTDVTDQSPVPGADARFQDRINLFVRRKDQPA</sequence>
<dbReference type="CDD" id="cd06577">
    <property type="entry name" value="PASTA_pknB"/>
    <property type="match status" value="1"/>
</dbReference>
<evidence type="ECO:0000313" key="3">
    <source>
        <dbReference type="EMBL" id="MBT1071662.1"/>
    </source>
</evidence>
<comment type="caution">
    <text evidence="3">The sequence shown here is derived from an EMBL/GenBank/DDBJ whole genome shotgun (WGS) entry which is preliminary data.</text>
</comment>
<feature type="region of interest" description="Disordered" evidence="1">
    <location>
        <begin position="308"/>
        <end position="328"/>
    </location>
</feature>
<evidence type="ECO:0000259" key="2">
    <source>
        <dbReference type="PROSITE" id="PS51178"/>
    </source>
</evidence>
<dbReference type="Gene3D" id="3.30.10.20">
    <property type="match status" value="1"/>
</dbReference>
<dbReference type="RefSeq" id="WP_214297675.1">
    <property type="nucleotide sequence ID" value="NZ_JAHDYS010000006.1"/>
</dbReference>